<feature type="compositionally biased region" description="Basic and acidic residues" evidence="2">
    <location>
        <begin position="691"/>
        <end position="701"/>
    </location>
</feature>
<dbReference type="EMBL" id="MU839827">
    <property type="protein sequence ID" value="KAK1761179.1"/>
    <property type="molecule type" value="Genomic_DNA"/>
</dbReference>
<evidence type="ECO:0000256" key="1">
    <source>
        <dbReference type="SAM" id="Coils"/>
    </source>
</evidence>
<feature type="region of interest" description="Disordered" evidence="2">
    <location>
        <begin position="384"/>
        <end position="404"/>
    </location>
</feature>
<dbReference type="AlphaFoldDB" id="A0AAJ0BQB2"/>
<sequence length="701" mass="79510">MSGYSKPPDPFSRRPVDDRRPIDSRDRRRESYGRSVSDSHDRYGDRGREGGSPPRQRASAYDPAREPSRYTNGPRNDAPGSRPTKSYAEGPSKVDGASCVASVGRALANWTKDIEPLLVEKAKIACHKEQLQKIQLQRKAEYQRTVKRHVDFPAIPELQNKYRIREDNDLKVYEAKERKVDERMLKLRETLPEELQQGLAAAEFQRADAKDVASHASVREVESKLAALKNTVQQHSDNTKRTLEALLTQSSDLETNHLQQKSSFKSEMSRQQEEFKSEMAKMRSEFFQELQKQREDLEKEQHSMLQTHGAKLEAQLAQQGASTKTMLEKQREEFSGGHKKVAASEVASLQKENVSLKSQIDALRLEVSAATERLKELEARVERQAQDAQHMRDSVASRQDEVEGLKTEVDTHRRKLMHMDTQIWDEMADASLFTLPKLKADFERLEQSYQQTAAKQEKLDGSPAPALTSQTEAFKKEADQFQLKIITRVGGFVDELRARDTAIENQVKDVQAKVASLRAATENKPSSSEAPNPEAINEIKRELSVVLQHVLKTDQDVQKASEEMAEKTKLLVLQFNSLQLQYQNLTTKELAQQIIGHLETIYPNSRQIVEDIGLLSVTTENLKKEQAEQAGEVKVAKQEVTELKRRVNDILLPTLKESADKGSKKRKIEDDAENSTNGRSRYPMLSSLRSLSRDESSRQGS</sequence>
<proteinExistence type="predicted"/>
<reference evidence="3" key="1">
    <citation type="submission" date="2023-06" db="EMBL/GenBank/DDBJ databases">
        <title>Genome-scale phylogeny and comparative genomics of the fungal order Sordariales.</title>
        <authorList>
            <consortium name="Lawrence Berkeley National Laboratory"/>
            <person name="Hensen N."/>
            <person name="Bonometti L."/>
            <person name="Westerberg I."/>
            <person name="Brannstrom I.O."/>
            <person name="Guillou S."/>
            <person name="Cros-Aarteil S."/>
            <person name="Calhoun S."/>
            <person name="Haridas S."/>
            <person name="Kuo A."/>
            <person name="Mondo S."/>
            <person name="Pangilinan J."/>
            <person name="Riley R."/>
            <person name="Labutti K."/>
            <person name="Andreopoulos B."/>
            <person name="Lipzen A."/>
            <person name="Chen C."/>
            <person name="Yanf M."/>
            <person name="Daum C."/>
            <person name="Ng V."/>
            <person name="Clum A."/>
            <person name="Steindorff A."/>
            <person name="Ohm R."/>
            <person name="Martin F."/>
            <person name="Silar P."/>
            <person name="Natvig D."/>
            <person name="Lalanne C."/>
            <person name="Gautier V."/>
            <person name="Ament-Velasquez S.L."/>
            <person name="Kruys A."/>
            <person name="Hutchinson M.I."/>
            <person name="Powell A.J."/>
            <person name="Barry K."/>
            <person name="Miller A.N."/>
            <person name="Grigoriev I.V."/>
            <person name="Debuchy R."/>
            <person name="Gladieux P."/>
            <person name="Thoren M.H."/>
            <person name="Johannesson H."/>
        </authorList>
    </citation>
    <scope>NUCLEOTIDE SEQUENCE</scope>
    <source>
        <strain evidence="3">PSN4</strain>
    </source>
</reference>
<feature type="compositionally biased region" description="Low complexity" evidence="2">
    <location>
        <begin position="679"/>
        <end position="690"/>
    </location>
</feature>
<evidence type="ECO:0000313" key="3">
    <source>
        <dbReference type="EMBL" id="KAK1761179.1"/>
    </source>
</evidence>
<feature type="compositionally biased region" description="Basic and acidic residues" evidence="2">
    <location>
        <begin position="11"/>
        <end position="49"/>
    </location>
</feature>
<evidence type="ECO:0000256" key="2">
    <source>
        <dbReference type="SAM" id="MobiDB-lite"/>
    </source>
</evidence>
<dbReference type="Proteomes" id="UP001239445">
    <property type="component" value="Unassembled WGS sequence"/>
</dbReference>
<evidence type="ECO:0000313" key="4">
    <source>
        <dbReference type="Proteomes" id="UP001239445"/>
    </source>
</evidence>
<accession>A0AAJ0BQB2</accession>
<keyword evidence="1" id="KW-0175">Coiled coil</keyword>
<comment type="caution">
    <text evidence="3">The sequence shown here is derived from an EMBL/GenBank/DDBJ whole genome shotgun (WGS) entry which is preliminary data.</text>
</comment>
<protein>
    <submittedName>
        <fullName evidence="3">Uncharacterized protein</fullName>
    </submittedName>
</protein>
<organism evidence="3 4">
    <name type="scientific">Echria macrotheca</name>
    <dbReference type="NCBI Taxonomy" id="438768"/>
    <lineage>
        <taxon>Eukaryota</taxon>
        <taxon>Fungi</taxon>
        <taxon>Dikarya</taxon>
        <taxon>Ascomycota</taxon>
        <taxon>Pezizomycotina</taxon>
        <taxon>Sordariomycetes</taxon>
        <taxon>Sordariomycetidae</taxon>
        <taxon>Sordariales</taxon>
        <taxon>Schizotheciaceae</taxon>
        <taxon>Echria</taxon>
    </lineage>
</organism>
<name>A0AAJ0BQB2_9PEZI</name>
<feature type="region of interest" description="Disordered" evidence="2">
    <location>
        <begin position="1"/>
        <end position="96"/>
    </location>
</feature>
<gene>
    <name evidence="3" type="ORF">QBC47DRAFT_397153</name>
</gene>
<keyword evidence="4" id="KW-1185">Reference proteome</keyword>
<feature type="coiled-coil region" evidence="1">
    <location>
        <begin position="265"/>
        <end position="307"/>
    </location>
</feature>
<feature type="region of interest" description="Disordered" evidence="2">
    <location>
        <begin position="654"/>
        <end position="701"/>
    </location>
</feature>